<evidence type="ECO:0000313" key="8">
    <source>
        <dbReference type="EMBL" id="MBJ7607832.1"/>
    </source>
</evidence>
<dbReference type="InterPro" id="IPR029060">
    <property type="entry name" value="PIN-like_dom_sf"/>
</dbReference>
<evidence type="ECO:0000256" key="4">
    <source>
        <dbReference type="ARBA" id="ARBA00022801"/>
    </source>
</evidence>
<proteinExistence type="inferred from homology"/>
<dbReference type="CDD" id="cd09873">
    <property type="entry name" value="PIN_Pae0151-like"/>
    <property type="match status" value="1"/>
</dbReference>
<dbReference type="Pfam" id="PF01850">
    <property type="entry name" value="PIN"/>
    <property type="match status" value="1"/>
</dbReference>
<evidence type="ECO:0000256" key="5">
    <source>
        <dbReference type="ARBA" id="ARBA00022842"/>
    </source>
</evidence>
<name>A0A934KMG4_9BACT</name>
<dbReference type="GO" id="GO:0004540">
    <property type="term" value="F:RNA nuclease activity"/>
    <property type="evidence" value="ECO:0007669"/>
    <property type="project" value="InterPro"/>
</dbReference>
<keyword evidence="6" id="KW-0800">Toxin</keyword>
<accession>A0A934KMG4</accession>
<dbReference type="InterPro" id="IPR044153">
    <property type="entry name" value="PIN_Pae0151-like"/>
</dbReference>
<dbReference type="InterPro" id="IPR022907">
    <property type="entry name" value="VapC_family"/>
</dbReference>
<keyword evidence="2 6" id="KW-0540">Nuclease</keyword>
<evidence type="ECO:0000256" key="6">
    <source>
        <dbReference type="HAMAP-Rule" id="MF_00265"/>
    </source>
</evidence>
<dbReference type="Proteomes" id="UP000614410">
    <property type="component" value="Unassembled WGS sequence"/>
</dbReference>
<dbReference type="SUPFAM" id="SSF88723">
    <property type="entry name" value="PIN domain-like"/>
    <property type="match status" value="1"/>
</dbReference>
<comment type="caution">
    <text evidence="8">The sequence shown here is derived from an EMBL/GenBank/DDBJ whole genome shotgun (WGS) entry which is preliminary data.</text>
</comment>
<evidence type="ECO:0000259" key="7">
    <source>
        <dbReference type="Pfam" id="PF01850"/>
    </source>
</evidence>
<protein>
    <recommendedName>
        <fullName evidence="6">Ribonuclease VapC</fullName>
        <shortName evidence="6">RNase VapC</shortName>
        <ecNumber evidence="6">3.1.-.-</ecNumber>
    </recommendedName>
    <alternativeName>
        <fullName evidence="6">Toxin VapC</fullName>
    </alternativeName>
</protein>
<evidence type="ECO:0000256" key="2">
    <source>
        <dbReference type="ARBA" id="ARBA00022722"/>
    </source>
</evidence>
<dbReference type="PANTHER" id="PTHR35901">
    <property type="entry name" value="RIBONUCLEASE VAPC3"/>
    <property type="match status" value="1"/>
</dbReference>
<keyword evidence="1 6" id="KW-1277">Toxin-antitoxin system</keyword>
<organism evidence="8 9">
    <name type="scientific">Candidatus Amunia macphersoniae</name>
    <dbReference type="NCBI Taxonomy" id="3127014"/>
    <lineage>
        <taxon>Bacteria</taxon>
        <taxon>Bacillati</taxon>
        <taxon>Candidatus Dormiibacterota</taxon>
        <taxon>Candidatus Dormibacteria</taxon>
        <taxon>Candidatus Aeolococcales</taxon>
        <taxon>Candidatus Aeolococcaceae</taxon>
        <taxon>Candidatus Amunia</taxon>
    </lineage>
</organism>
<keyword evidence="5 6" id="KW-0460">Magnesium</keyword>
<feature type="binding site" evidence="6">
    <location>
        <position position="103"/>
    </location>
    <ligand>
        <name>Mg(2+)</name>
        <dbReference type="ChEBI" id="CHEBI:18420"/>
    </ligand>
</feature>
<feature type="binding site" evidence="6">
    <location>
        <position position="5"/>
    </location>
    <ligand>
        <name>Mg(2+)</name>
        <dbReference type="ChEBI" id="CHEBI:18420"/>
    </ligand>
</feature>
<reference evidence="8 9" key="1">
    <citation type="submission" date="2020-10" db="EMBL/GenBank/DDBJ databases">
        <title>Ca. Dormibacterota MAGs.</title>
        <authorList>
            <person name="Montgomery K."/>
        </authorList>
    </citation>
    <scope>NUCLEOTIDE SEQUENCE [LARGE SCALE GENOMIC DNA]</scope>
    <source>
        <strain evidence="8">Mitchell_Peninsula_5</strain>
    </source>
</reference>
<dbReference type="EMBL" id="JAEKNN010000003">
    <property type="protein sequence ID" value="MBJ7607832.1"/>
    <property type="molecule type" value="Genomic_DNA"/>
</dbReference>
<gene>
    <name evidence="6" type="primary">vapC</name>
    <name evidence="8" type="ORF">JF887_00155</name>
</gene>
<sequence length="147" mass="16275">MPVVDASVVVDWVAPDTDPSSPALVTLRRLAAERAPLLAPRLLVEEVANALLTGVRRRRWSGAAADLSCSSLRRLPIRLVDDSGVVERAWDLARRYDDHPIYDMLYVAVAERARTVLITADRQLRSRLHMLEWVIPPDVVDSVGGSA</sequence>
<comment type="function">
    <text evidence="6">Toxic component of a toxin-antitoxin (TA) system. An RNase.</text>
</comment>
<comment type="cofactor">
    <cofactor evidence="6">
        <name>Mg(2+)</name>
        <dbReference type="ChEBI" id="CHEBI:18420"/>
    </cofactor>
</comment>
<dbReference type="PANTHER" id="PTHR35901:SF1">
    <property type="entry name" value="EXONUCLEASE VAPC9"/>
    <property type="match status" value="1"/>
</dbReference>
<dbReference type="AlphaFoldDB" id="A0A934KMG4"/>
<dbReference type="GO" id="GO:0016787">
    <property type="term" value="F:hydrolase activity"/>
    <property type="evidence" value="ECO:0007669"/>
    <property type="project" value="UniProtKB-KW"/>
</dbReference>
<evidence type="ECO:0000256" key="3">
    <source>
        <dbReference type="ARBA" id="ARBA00022723"/>
    </source>
</evidence>
<dbReference type="HAMAP" id="MF_00265">
    <property type="entry name" value="VapC_Nob1"/>
    <property type="match status" value="1"/>
</dbReference>
<evidence type="ECO:0000256" key="1">
    <source>
        <dbReference type="ARBA" id="ARBA00022649"/>
    </source>
</evidence>
<dbReference type="InterPro" id="IPR002716">
    <property type="entry name" value="PIN_dom"/>
</dbReference>
<comment type="similarity">
    <text evidence="6">Belongs to the PINc/VapC protein family.</text>
</comment>
<evidence type="ECO:0000313" key="9">
    <source>
        <dbReference type="Proteomes" id="UP000614410"/>
    </source>
</evidence>
<dbReference type="GO" id="GO:0000287">
    <property type="term" value="F:magnesium ion binding"/>
    <property type="evidence" value="ECO:0007669"/>
    <property type="project" value="UniProtKB-UniRule"/>
</dbReference>
<dbReference type="GO" id="GO:0090729">
    <property type="term" value="F:toxin activity"/>
    <property type="evidence" value="ECO:0007669"/>
    <property type="project" value="UniProtKB-KW"/>
</dbReference>
<feature type="domain" description="PIN" evidence="7">
    <location>
        <begin position="3"/>
        <end position="125"/>
    </location>
</feature>
<keyword evidence="4 6" id="KW-0378">Hydrolase</keyword>
<dbReference type="Gene3D" id="3.40.50.1010">
    <property type="entry name" value="5'-nuclease"/>
    <property type="match status" value="1"/>
</dbReference>
<dbReference type="InterPro" id="IPR051619">
    <property type="entry name" value="TypeII_TA_RNase_PINc/VapC"/>
</dbReference>
<keyword evidence="3 6" id="KW-0479">Metal-binding</keyword>
<dbReference type="EC" id="3.1.-.-" evidence="6"/>